<keyword evidence="1" id="KW-0472">Membrane</keyword>
<name>A0A5C8ZWP2_9GAMM</name>
<protein>
    <submittedName>
        <fullName evidence="2">DUF2868 domain-containing protein</fullName>
    </submittedName>
</protein>
<feature type="transmembrane region" description="Helical" evidence="1">
    <location>
        <begin position="254"/>
        <end position="277"/>
    </location>
</feature>
<evidence type="ECO:0000313" key="2">
    <source>
        <dbReference type="EMBL" id="TXS92868.1"/>
    </source>
</evidence>
<gene>
    <name evidence="2" type="ORF">FV139_12950</name>
</gene>
<feature type="transmembrane region" description="Helical" evidence="1">
    <location>
        <begin position="76"/>
        <end position="94"/>
    </location>
</feature>
<feature type="transmembrane region" description="Helical" evidence="1">
    <location>
        <begin position="171"/>
        <end position="189"/>
    </location>
</feature>
<keyword evidence="1" id="KW-0812">Transmembrane</keyword>
<dbReference type="AlphaFoldDB" id="A0A5C8ZWP2"/>
<comment type="caution">
    <text evidence="2">The sequence shown here is derived from an EMBL/GenBank/DDBJ whole genome shotgun (WGS) entry which is preliminary data.</text>
</comment>
<proteinExistence type="predicted"/>
<dbReference type="Proteomes" id="UP000321039">
    <property type="component" value="Unassembled WGS sequence"/>
</dbReference>
<evidence type="ECO:0000256" key="1">
    <source>
        <dbReference type="SAM" id="Phobius"/>
    </source>
</evidence>
<dbReference type="RefSeq" id="WP_148068871.1">
    <property type="nucleotide sequence ID" value="NZ_VRZA01000004.1"/>
</dbReference>
<organism evidence="2 3">
    <name type="scientific">Parahaliea maris</name>
    <dbReference type="NCBI Taxonomy" id="2716870"/>
    <lineage>
        <taxon>Bacteria</taxon>
        <taxon>Pseudomonadati</taxon>
        <taxon>Pseudomonadota</taxon>
        <taxon>Gammaproteobacteria</taxon>
        <taxon>Cellvibrionales</taxon>
        <taxon>Halieaceae</taxon>
        <taxon>Parahaliea</taxon>
    </lineage>
</organism>
<dbReference type="EMBL" id="VRZA01000004">
    <property type="protein sequence ID" value="TXS92868.1"/>
    <property type="molecule type" value="Genomic_DNA"/>
</dbReference>
<sequence length="461" mass="49789">MPQRPDLADLYRLSGQLEADAQVPLAELKQRDHGIGRDCSGGSHTERLLYWLDHVAPVAEDSGRYSGAMGANLSRLLALVLGFVAMAGFLLGSGKGLVNVFLLLLVFVVLQLIMSVLSTVALVRTVSGFVPAGLPASPARWFVLRSLPDQRSLREAGGVLRLLFLRFGQEWGALFTLAALVAFVAVPAFKDFVFVWGSTYAPGDGAVQGLVDTLAAPWRDWLPWATVPPEVVAGSRHHDALVLDRAGIDGMRGWWPFLLLCLLVYALLPRLLLWGLARWYGPKLMRRAFAGLPGADRVLARMDAALVSTQAPEVGEESATPVATPAVEPPVPVPEGLLLIDWAGALGSDLPGQFEELPSVPADAVLTLGQAGLEQDRQALAALDSEHYEHLLVLVKSWEPPVGELADMLALLPAALRCSICLVPLPGRSIPHRKVEDWRGFARELPFAGVDVRILNRVAPV</sequence>
<keyword evidence="3" id="KW-1185">Reference proteome</keyword>
<reference evidence="2 3" key="1">
    <citation type="submission" date="2019-08" db="EMBL/GenBank/DDBJ databases">
        <title>Parahaliea maris sp. nov., isolated from the surface seawater.</title>
        <authorList>
            <person name="Liu Y."/>
        </authorList>
    </citation>
    <scope>NUCLEOTIDE SEQUENCE [LARGE SCALE GENOMIC DNA]</scope>
    <source>
        <strain evidence="2 3">HSLHS9</strain>
    </source>
</reference>
<evidence type="ECO:0000313" key="3">
    <source>
        <dbReference type="Proteomes" id="UP000321039"/>
    </source>
</evidence>
<dbReference type="Pfam" id="PF11067">
    <property type="entry name" value="DUF2868"/>
    <property type="match status" value="1"/>
</dbReference>
<keyword evidence="1" id="KW-1133">Transmembrane helix</keyword>
<accession>A0A5C8ZWP2</accession>
<dbReference type="InterPro" id="IPR021296">
    <property type="entry name" value="DUF2868"/>
</dbReference>
<feature type="transmembrane region" description="Helical" evidence="1">
    <location>
        <begin position="100"/>
        <end position="123"/>
    </location>
</feature>